<sequence>MDDEPTPSERQAVRSHRSGSSSSRHTSKRSGRPHDIFSRKAYRDPVVSAKARISFAFGVTLLVALIIYLVLAATGVAKNTMFHVISILFLLTLTGIFVHQLLRMFMLIRHPRRSRHQTTYRSRGGNARSHHRTRRERTRRPAEPELIPEKPIPIHMASDTGFGPDVEAQPIIQHPPPVYGNFRTSMRINPDLVHWKEVQTNSPSPLTPTYDEALNNIHRTMGYQPPSYISETGVTEIVETQRRDVDAALEQIHPLERERMRNLTAEALEGHVHA</sequence>
<gene>
    <name evidence="3" type="ORF">PV04_01027</name>
</gene>
<evidence type="ECO:0000256" key="1">
    <source>
        <dbReference type="SAM" id="MobiDB-lite"/>
    </source>
</evidence>
<proteinExistence type="predicted"/>
<keyword evidence="2" id="KW-0472">Membrane</keyword>
<dbReference type="AlphaFoldDB" id="A0A0D2FWM2"/>
<dbReference type="HOGENOM" id="CLU_056752_0_0_1"/>
<feature type="region of interest" description="Disordered" evidence="1">
    <location>
        <begin position="115"/>
        <end position="142"/>
    </location>
</feature>
<dbReference type="Proteomes" id="UP000054266">
    <property type="component" value="Unassembled WGS sequence"/>
</dbReference>
<organism evidence="3 4">
    <name type="scientific">Phialophora macrospora</name>
    <dbReference type="NCBI Taxonomy" id="1851006"/>
    <lineage>
        <taxon>Eukaryota</taxon>
        <taxon>Fungi</taxon>
        <taxon>Dikarya</taxon>
        <taxon>Ascomycota</taxon>
        <taxon>Pezizomycotina</taxon>
        <taxon>Eurotiomycetes</taxon>
        <taxon>Chaetothyriomycetidae</taxon>
        <taxon>Chaetothyriales</taxon>
        <taxon>Herpotrichiellaceae</taxon>
        <taxon>Phialophora</taxon>
    </lineage>
</organism>
<keyword evidence="2" id="KW-0812">Transmembrane</keyword>
<dbReference type="EMBL" id="KN846956">
    <property type="protein sequence ID" value="KIW72863.1"/>
    <property type="molecule type" value="Genomic_DNA"/>
</dbReference>
<evidence type="ECO:0000256" key="2">
    <source>
        <dbReference type="SAM" id="Phobius"/>
    </source>
</evidence>
<accession>A0A0D2FWM2</accession>
<reference evidence="3 4" key="1">
    <citation type="submission" date="2015-01" db="EMBL/GenBank/DDBJ databases">
        <title>The Genome Sequence of Capronia semiimmersa CBS27337.</title>
        <authorList>
            <consortium name="The Broad Institute Genomics Platform"/>
            <person name="Cuomo C."/>
            <person name="de Hoog S."/>
            <person name="Gorbushina A."/>
            <person name="Stielow B."/>
            <person name="Teixiera M."/>
            <person name="Abouelleil A."/>
            <person name="Chapman S.B."/>
            <person name="Priest M."/>
            <person name="Young S.K."/>
            <person name="Wortman J."/>
            <person name="Nusbaum C."/>
            <person name="Birren B."/>
        </authorList>
    </citation>
    <scope>NUCLEOTIDE SEQUENCE [LARGE SCALE GENOMIC DNA]</scope>
    <source>
        <strain evidence="3 4">CBS 27337</strain>
    </source>
</reference>
<feature type="transmembrane region" description="Helical" evidence="2">
    <location>
        <begin position="80"/>
        <end position="102"/>
    </location>
</feature>
<name>A0A0D2FWM2_9EURO</name>
<feature type="region of interest" description="Disordered" evidence="1">
    <location>
        <begin position="1"/>
        <end position="35"/>
    </location>
</feature>
<keyword evidence="2" id="KW-1133">Transmembrane helix</keyword>
<evidence type="ECO:0000313" key="4">
    <source>
        <dbReference type="Proteomes" id="UP000054266"/>
    </source>
</evidence>
<evidence type="ECO:0000313" key="3">
    <source>
        <dbReference type="EMBL" id="KIW72863.1"/>
    </source>
</evidence>
<protein>
    <submittedName>
        <fullName evidence="3">Uncharacterized protein</fullName>
    </submittedName>
</protein>
<keyword evidence="4" id="KW-1185">Reference proteome</keyword>
<feature type="transmembrane region" description="Helical" evidence="2">
    <location>
        <begin position="53"/>
        <end position="74"/>
    </location>
</feature>
<feature type="compositionally biased region" description="Basic residues" evidence="1">
    <location>
        <begin position="128"/>
        <end position="138"/>
    </location>
</feature>